<feature type="compositionally biased region" description="Basic and acidic residues" evidence="1">
    <location>
        <begin position="182"/>
        <end position="195"/>
    </location>
</feature>
<keyword evidence="3" id="KW-1185">Reference proteome</keyword>
<name>A0A834NMH6_VESGE</name>
<dbReference type="AlphaFoldDB" id="A0A834NMH6"/>
<evidence type="ECO:0000313" key="3">
    <source>
        <dbReference type="Proteomes" id="UP000617340"/>
    </source>
</evidence>
<protein>
    <submittedName>
        <fullName evidence="2">Uncharacterized protein</fullName>
    </submittedName>
</protein>
<dbReference type="EMBL" id="JACSDZ010000002">
    <property type="protein sequence ID" value="KAF7414063.1"/>
    <property type="molecule type" value="Genomic_DNA"/>
</dbReference>
<proteinExistence type="predicted"/>
<dbReference type="Proteomes" id="UP000617340">
    <property type="component" value="Unassembled WGS sequence"/>
</dbReference>
<comment type="caution">
    <text evidence="2">The sequence shown here is derived from an EMBL/GenBank/DDBJ whole genome shotgun (WGS) entry which is preliminary data.</text>
</comment>
<sequence length="195" mass="21664">MKADKTELTEKKVQKDLAIESMPITETSIPIFPSVRISEAKIVPSILASSCVRQVTVLRTPQSSWKMVFKMPFVGRTKTKVLLTRAIIISLLTERKRTRKIRYASGNSHSSDNDAGCSCGGTIMEKIKASPSSYGGSNYREFTEPGVVAKFFGLAQKSDRRATRRLRDDEDDDDDDDVDEGGPTKDRQRVAKESG</sequence>
<evidence type="ECO:0000313" key="2">
    <source>
        <dbReference type="EMBL" id="KAF7414063.1"/>
    </source>
</evidence>
<evidence type="ECO:0000256" key="1">
    <source>
        <dbReference type="SAM" id="MobiDB-lite"/>
    </source>
</evidence>
<accession>A0A834NMH6</accession>
<feature type="compositionally biased region" description="Basic and acidic residues" evidence="1">
    <location>
        <begin position="158"/>
        <end position="168"/>
    </location>
</feature>
<organism evidence="2 3">
    <name type="scientific">Vespula germanica</name>
    <name type="common">German yellow jacket</name>
    <name type="synonym">Paravespula germanica</name>
    <dbReference type="NCBI Taxonomy" id="30212"/>
    <lineage>
        <taxon>Eukaryota</taxon>
        <taxon>Metazoa</taxon>
        <taxon>Ecdysozoa</taxon>
        <taxon>Arthropoda</taxon>
        <taxon>Hexapoda</taxon>
        <taxon>Insecta</taxon>
        <taxon>Pterygota</taxon>
        <taxon>Neoptera</taxon>
        <taxon>Endopterygota</taxon>
        <taxon>Hymenoptera</taxon>
        <taxon>Apocrita</taxon>
        <taxon>Aculeata</taxon>
        <taxon>Vespoidea</taxon>
        <taxon>Vespidae</taxon>
        <taxon>Vespinae</taxon>
        <taxon>Vespula</taxon>
    </lineage>
</organism>
<gene>
    <name evidence="2" type="ORF">HZH68_002552</name>
</gene>
<reference evidence="2" key="1">
    <citation type="journal article" date="2020" name="G3 (Bethesda)">
        <title>High-Quality Assemblies for Three Invasive Social Wasps from the &lt;i&gt;Vespula&lt;/i&gt; Genus.</title>
        <authorList>
            <person name="Harrop T.W.R."/>
            <person name="Guhlin J."/>
            <person name="McLaughlin G.M."/>
            <person name="Permina E."/>
            <person name="Stockwell P."/>
            <person name="Gilligan J."/>
            <person name="Le Lec M.F."/>
            <person name="Gruber M.A.M."/>
            <person name="Quinn O."/>
            <person name="Lovegrove M."/>
            <person name="Duncan E.J."/>
            <person name="Remnant E.J."/>
            <person name="Van Eeckhoven J."/>
            <person name="Graham B."/>
            <person name="Knapp R.A."/>
            <person name="Langford K.W."/>
            <person name="Kronenberg Z."/>
            <person name="Press M.O."/>
            <person name="Eacker S.M."/>
            <person name="Wilson-Rankin E.E."/>
            <person name="Purcell J."/>
            <person name="Lester P.J."/>
            <person name="Dearden P.K."/>
        </authorList>
    </citation>
    <scope>NUCLEOTIDE SEQUENCE</scope>
    <source>
        <strain evidence="2">Linc-1</strain>
    </source>
</reference>
<feature type="region of interest" description="Disordered" evidence="1">
    <location>
        <begin position="158"/>
        <end position="195"/>
    </location>
</feature>
<feature type="compositionally biased region" description="Acidic residues" evidence="1">
    <location>
        <begin position="169"/>
        <end position="180"/>
    </location>
</feature>